<protein>
    <submittedName>
        <fullName evidence="8">Aromatic acid exporter family protein</fullName>
    </submittedName>
</protein>
<comment type="subcellular location">
    <subcellularLocation>
        <location evidence="1">Cell membrane</location>
        <topology evidence="1">Multi-pass membrane protein</topology>
    </subcellularLocation>
</comment>
<keyword evidence="6" id="KW-0175">Coiled coil</keyword>
<keyword evidence="2" id="KW-1003">Cell membrane</keyword>
<evidence type="ECO:0000256" key="3">
    <source>
        <dbReference type="ARBA" id="ARBA00022692"/>
    </source>
</evidence>
<dbReference type="InterPro" id="IPR052984">
    <property type="entry name" value="UPF0421"/>
</dbReference>
<dbReference type="PANTHER" id="PTHR40064:SF1">
    <property type="entry name" value="MEMBRANE PROTEIN"/>
    <property type="match status" value="1"/>
</dbReference>
<evidence type="ECO:0000256" key="4">
    <source>
        <dbReference type="ARBA" id="ARBA00022989"/>
    </source>
</evidence>
<dbReference type="Proteomes" id="UP001290455">
    <property type="component" value="Unassembled WGS sequence"/>
</dbReference>
<dbReference type="Pfam" id="PF06081">
    <property type="entry name" value="ArAE_1"/>
    <property type="match status" value="1"/>
</dbReference>
<accession>A0ABU5IWS1</accession>
<evidence type="ECO:0000313" key="9">
    <source>
        <dbReference type="Proteomes" id="UP001290455"/>
    </source>
</evidence>
<dbReference type="InterPro" id="IPR010343">
    <property type="entry name" value="ArAE_1"/>
</dbReference>
<proteinExistence type="predicted"/>
<feature type="transmembrane region" description="Helical" evidence="7">
    <location>
        <begin position="126"/>
        <end position="144"/>
    </location>
</feature>
<name>A0ABU5IWS1_9BACI</name>
<evidence type="ECO:0000256" key="1">
    <source>
        <dbReference type="ARBA" id="ARBA00004651"/>
    </source>
</evidence>
<evidence type="ECO:0000256" key="6">
    <source>
        <dbReference type="SAM" id="Coils"/>
    </source>
</evidence>
<keyword evidence="4 7" id="KW-1133">Transmembrane helix</keyword>
<dbReference type="EMBL" id="JAXOFX010000003">
    <property type="protein sequence ID" value="MDZ5471581.1"/>
    <property type="molecule type" value="Genomic_DNA"/>
</dbReference>
<comment type="caution">
    <text evidence="8">The sequence shown here is derived from an EMBL/GenBank/DDBJ whole genome shotgun (WGS) entry which is preliminary data.</text>
</comment>
<evidence type="ECO:0000256" key="5">
    <source>
        <dbReference type="ARBA" id="ARBA00023136"/>
    </source>
</evidence>
<sequence length="343" mass="39412">MNLGPRVLKTGVSVTLALYICSFLQLEPAIFAGVAAIFTIQPSIYRTWKHVVDQLMANTLGAAIALFTINFIGNDPVIIGIVMIIVIIICLNLKLESAIALTLVTVLAIMSAPGDEDWLFTLNRFVIIMIGIGSAFLVNLTIFPPKYKKNYLEKSEETFQNMSLLIRTAISNELTESSYQKQLNKLKTDINKLEELFKTFDEEREKMSKLNPLDVREIVVFRHMLQSLQQGEVLLENIHEHYFQSNTNEEENRSFDSHLEYLIKCHEYFLLRYEGKVRKHADEYGASVLIESSRFLEKIMNENQNEEAKRLRLVVTASAIFEYAFQIQRLNRVIDQYLKTASK</sequence>
<dbReference type="RefSeq" id="WP_322445870.1">
    <property type="nucleotide sequence ID" value="NZ_JAXOFX010000003.1"/>
</dbReference>
<keyword evidence="3 7" id="KW-0812">Transmembrane</keyword>
<dbReference type="PANTHER" id="PTHR40064">
    <property type="entry name" value="MEMBRANE PROTEIN-RELATED"/>
    <property type="match status" value="1"/>
</dbReference>
<evidence type="ECO:0000256" key="2">
    <source>
        <dbReference type="ARBA" id="ARBA00022475"/>
    </source>
</evidence>
<feature type="transmembrane region" description="Helical" evidence="7">
    <location>
        <begin position="16"/>
        <end position="39"/>
    </location>
</feature>
<gene>
    <name evidence="8" type="ORF">SM124_07450</name>
</gene>
<evidence type="ECO:0000256" key="7">
    <source>
        <dbReference type="SAM" id="Phobius"/>
    </source>
</evidence>
<feature type="coiled-coil region" evidence="6">
    <location>
        <begin position="176"/>
        <end position="210"/>
    </location>
</feature>
<evidence type="ECO:0000313" key="8">
    <source>
        <dbReference type="EMBL" id="MDZ5471581.1"/>
    </source>
</evidence>
<feature type="transmembrane region" description="Helical" evidence="7">
    <location>
        <begin position="51"/>
        <end position="71"/>
    </location>
</feature>
<keyword evidence="5 7" id="KW-0472">Membrane</keyword>
<reference evidence="8 9" key="1">
    <citation type="submission" date="2023-11" db="EMBL/GenBank/DDBJ databases">
        <title>Bacillus jintuensis, isolated from a mudflat on the Beibu Gulf coast.</title>
        <authorList>
            <person name="Li M."/>
        </authorList>
    </citation>
    <scope>NUCLEOTIDE SEQUENCE [LARGE SCALE GENOMIC DNA]</scope>
    <source>
        <strain evidence="8 9">31A1R</strain>
    </source>
</reference>
<organism evidence="8 9">
    <name type="scientific">Robertmurraya mangrovi</name>
    <dbReference type="NCBI Taxonomy" id="3098077"/>
    <lineage>
        <taxon>Bacteria</taxon>
        <taxon>Bacillati</taxon>
        <taxon>Bacillota</taxon>
        <taxon>Bacilli</taxon>
        <taxon>Bacillales</taxon>
        <taxon>Bacillaceae</taxon>
        <taxon>Robertmurraya</taxon>
    </lineage>
</organism>
<feature type="transmembrane region" description="Helical" evidence="7">
    <location>
        <begin position="77"/>
        <end position="93"/>
    </location>
</feature>
<keyword evidence="9" id="KW-1185">Reference proteome</keyword>